<reference evidence="1" key="1">
    <citation type="submission" date="2018-02" db="EMBL/GenBank/DDBJ databases">
        <title>Rhizophora mucronata_Transcriptome.</title>
        <authorList>
            <person name="Meera S.P."/>
            <person name="Sreeshan A."/>
            <person name="Augustine A."/>
        </authorList>
    </citation>
    <scope>NUCLEOTIDE SEQUENCE</scope>
    <source>
        <tissue evidence="1">Leaf</tissue>
    </source>
</reference>
<dbReference type="EMBL" id="GGEC01029488">
    <property type="protein sequence ID" value="MBX09972.1"/>
    <property type="molecule type" value="Transcribed_RNA"/>
</dbReference>
<dbReference type="AlphaFoldDB" id="A0A2P2KW71"/>
<sequence>MSISLTNCTLTQISREMG</sequence>
<name>A0A2P2KW71_RHIMU</name>
<evidence type="ECO:0000313" key="1">
    <source>
        <dbReference type="EMBL" id="MBX09972.1"/>
    </source>
</evidence>
<accession>A0A2P2KW71</accession>
<proteinExistence type="predicted"/>
<protein>
    <submittedName>
        <fullName evidence="1">Uncharacterized protein</fullName>
    </submittedName>
</protein>
<organism evidence="1">
    <name type="scientific">Rhizophora mucronata</name>
    <name type="common">Asiatic mangrove</name>
    <dbReference type="NCBI Taxonomy" id="61149"/>
    <lineage>
        <taxon>Eukaryota</taxon>
        <taxon>Viridiplantae</taxon>
        <taxon>Streptophyta</taxon>
        <taxon>Embryophyta</taxon>
        <taxon>Tracheophyta</taxon>
        <taxon>Spermatophyta</taxon>
        <taxon>Magnoliopsida</taxon>
        <taxon>eudicotyledons</taxon>
        <taxon>Gunneridae</taxon>
        <taxon>Pentapetalae</taxon>
        <taxon>rosids</taxon>
        <taxon>fabids</taxon>
        <taxon>Malpighiales</taxon>
        <taxon>Rhizophoraceae</taxon>
        <taxon>Rhizophora</taxon>
    </lineage>
</organism>